<evidence type="ECO:0000313" key="13">
    <source>
        <dbReference type="Proteomes" id="UP000325081"/>
    </source>
</evidence>
<dbReference type="Gene3D" id="3.90.550.10">
    <property type="entry name" value="Spore Coat Polysaccharide Biosynthesis Protein SpsA, Chain A"/>
    <property type="match status" value="2"/>
</dbReference>
<keyword evidence="6 11" id="KW-0472">Membrane</keyword>
<feature type="transmembrane region" description="Helical" evidence="11">
    <location>
        <begin position="520"/>
        <end position="542"/>
    </location>
</feature>
<dbReference type="AlphaFoldDB" id="A0A5A7QMA2"/>
<dbReference type="Proteomes" id="UP000325081">
    <property type="component" value="Unassembled WGS sequence"/>
</dbReference>
<name>A0A5A7QMA2_STRAF</name>
<feature type="transmembrane region" description="Helical" evidence="11">
    <location>
        <begin position="648"/>
        <end position="668"/>
    </location>
</feature>
<evidence type="ECO:0000256" key="3">
    <source>
        <dbReference type="ARBA" id="ARBA00022679"/>
    </source>
</evidence>
<keyword evidence="3" id="KW-0808">Transferase</keyword>
<feature type="transmembrane region" description="Helical" evidence="11">
    <location>
        <begin position="56"/>
        <end position="73"/>
    </location>
</feature>
<reference evidence="13" key="1">
    <citation type="journal article" date="2019" name="Curr. Biol.">
        <title>Genome Sequence of Striga asiatica Provides Insight into the Evolution of Plant Parasitism.</title>
        <authorList>
            <person name="Yoshida S."/>
            <person name="Kim S."/>
            <person name="Wafula E.K."/>
            <person name="Tanskanen J."/>
            <person name="Kim Y.M."/>
            <person name="Honaas L."/>
            <person name="Yang Z."/>
            <person name="Spallek T."/>
            <person name="Conn C.E."/>
            <person name="Ichihashi Y."/>
            <person name="Cheong K."/>
            <person name="Cui S."/>
            <person name="Der J.P."/>
            <person name="Gundlach H."/>
            <person name="Jiao Y."/>
            <person name="Hori C."/>
            <person name="Ishida J.K."/>
            <person name="Kasahara H."/>
            <person name="Kiba T."/>
            <person name="Kim M.S."/>
            <person name="Koo N."/>
            <person name="Laohavisit A."/>
            <person name="Lee Y.H."/>
            <person name="Lumba S."/>
            <person name="McCourt P."/>
            <person name="Mortimer J.C."/>
            <person name="Mutuku J.M."/>
            <person name="Nomura T."/>
            <person name="Sasaki-Sekimoto Y."/>
            <person name="Seto Y."/>
            <person name="Wang Y."/>
            <person name="Wakatake T."/>
            <person name="Sakakibara H."/>
            <person name="Demura T."/>
            <person name="Yamaguchi S."/>
            <person name="Yoneyama K."/>
            <person name="Manabe R.I."/>
            <person name="Nelson D.C."/>
            <person name="Schulman A.H."/>
            <person name="Timko M.P."/>
            <person name="dePamphilis C.W."/>
            <person name="Choi D."/>
            <person name="Shirasu K."/>
        </authorList>
    </citation>
    <scope>NUCLEOTIDE SEQUENCE [LARGE SCALE GENOMIC DNA]</scope>
    <source>
        <strain evidence="13">cv. UVA1</strain>
    </source>
</reference>
<feature type="transmembrane region" description="Helical" evidence="11">
    <location>
        <begin position="26"/>
        <end position="44"/>
    </location>
</feature>
<evidence type="ECO:0000256" key="5">
    <source>
        <dbReference type="ARBA" id="ARBA00022989"/>
    </source>
</evidence>
<keyword evidence="4 11" id="KW-0812">Transmembrane</keyword>
<feature type="binding site" evidence="10">
    <location>
        <position position="284"/>
    </location>
    <ligand>
        <name>Mn(2+)</name>
        <dbReference type="ChEBI" id="CHEBI:29035"/>
    </ligand>
</feature>
<evidence type="ECO:0000256" key="2">
    <source>
        <dbReference type="ARBA" id="ARBA00022676"/>
    </source>
</evidence>
<evidence type="ECO:0000256" key="1">
    <source>
        <dbReference type="ARBA" id="ARBA00004127"/>
    </source>
</evidence>
<evidence type="ECO:0000256" key="8">
    <source>
        <dbReference type="PIRSR" id="PIRSR605150-1"/>
    </source>
</evidence>
<protein>
    <submittedName>
        <fullName evidence="12">Cellulose synthase</fullName>
    </submittedName>
</protein>
<dbReference type="EMBL" id="BKCP01007404">
    <property type="protein sequence ID" value="GER45962.1"/>
    <property type="molecule type" value="Genomic_DNA"/>
</dbReference>
<feature type="transmembrane region" description="Helical" evidence="11">
    <location>
        <begin position="680"/>
        <end position="701"/>
    </location>
</feature>
<dbReference type="InterPro" id="IPR005150">
    <property type="entry name" value="Cellulose_synth"/>
</dbReference>
<evidence type="ECO:0000256" key="10">
    <source>
        <dbReference type="PIRSR" id="PIRSR605150-3"/>
    </source>
</evidence>
<feature type="active site" evidence="8">
    <location>
        <position position="447"/>
    </location>
</feature>
<comment type="caution">
    <text evidence="12">The sequence shown here is derived from an EMBL/GenBank/DDBJ whole genome shotgun (WGS) entry which is preliminary data.</text>
</comment>
<keyword evidence="7" id="KW-0961">Cell wall biogenesis/degradation</keyword>
<dbReference type="OrthoDB" id="1929172at2759"/>
<evidence type="ECO:0000256" key="11">
    <source>
        <dbReference type="SAM" id="Phobius"/>
    </source>
</evidence>
<dbReference type="GO" id="GO:0016760">
    <property type="term" value="F:cellulose synthase (UDP-forming) activity"/>
    <property type="evidence" value="ECO:0007669"/>
    <property type="project" value="InterPro"/>
</dbReference>
<keyword evidence="2" id="KW-0328">Glycosyltransferase</keyword>
<feature type="active site" evidence="8">
    <location>
        <position position="143"/>
    </location>
</feature>
<feature type="binding site" evidence="10">
    <location>
        <position position="308"/>
    </location>
    <ligand>
        <name>Mn(2+)</name>
        <dbReference type="ChEBI" id="CHEBI:29035"/>
    </ligand>
</feature>
<feature type="binding site" evidence="9">
    <location>
        <position position="114"/>
    </location>
    <ligand>
        <name>UDP-alpha-D-glucose</name>
        <dbReference type="ChEBI" id="CHEBI:58885"/>
    </ligand>
</feature>
<dbReference type="GO" id="GO:0071555">
    <property type="term" value="P:cell wall organization"/>
    <property type="evidence" value="ECO:0007669"/>
    <property type="project" value="UniProtKB-KW"/>
</dbReference>
<feature type="transmembrane region" description="Helical" evidence="11">
    <location>
        <begin position="562"/>
        <end position="588"/>
    </location>
</feature>
<feature type="binding site" evidence="9">
    <location>
        <position position="143"/>
    </location>
    <ligand>
        <name>UDP-alpha-D-glucose</name>
        <dbReference type="ChEBI" id="CHEBI:58885"/>
    </ligand>
</feature>
<dbReference type="GO" id="GO:0012505">
    <property type="term" value="C:endomembrane system"/>
    <property type="evidence" value="ECO:0007669"/>
    <property type="project" value="UniProtKB-SubCell"/>
</dbReference>
<evidence type="ECO:0000256" key="4">
    <source>
        <dbReference type="ARBA" id="ARBA00022692"/>
    </source>
</evidence>
<dbReference type="GO" id="GO:0016020">
    <property type="term" value="C:membrane"/>
    <property type="evidence" value="ECO:0007669"/>
    <property type="project" value="InterPro"/>
</dbReference>
<sequence length="796" mass="90736">MGAKNEEVGLPLFETKAAKGRALFKLYCLTVLVGIFFIWAYRLLHFPKAGERGRCAWLGMFFAEVLFGLYWVLTQSARWRVVYRYPFKARLFARFKNDLPGVDIFVCTADPTLEPPSLVINTVLSVMSYNYPPEKLAVYLSDDGCSELTFYALLEASEFSRHWIPFCKKHNVEPRAPEIYFSLNNNLHELDFAQEWYHMKNMYDDMKRRIDTVRIKGFIPEEIKDDHKGFSEWNSGMTKQDHQSIVQILIDRWNSRAVDIEGNKLPMLVYLSREKRPGWAHNFKAGSMNALIRVSAKISNAPIILNLDCDMYSNDPDTVKDALCFFLDEKNGKQISYVQYPQRFSNITKNDIYANSSCATFQIELAGIDGFGGALYIGTGCFHRRESLSGKYFENRGLEWQNVEDNTKGKTVEELEVASKLLADCSYEKGTLWGKEMGLIYGGSVEDIVTGLTIQCRGWKPVYYNPRNKNAFQGLGPTTLDIALVQFKRWCEGMFQIFASKYCPFIYGHRKIEFGAQMGYCIYLLWAPISLPTLCYVVIPALCLLHDVPLFPEVSSLWFAPYAYVFSARTIYSLIEELLCGATFKSWWNLQRMWLIRRSTSYLFALIDTLCKQIGLSETSFELTNKVMDDEARERFNKEIIEFGSSSFMFVMLGAFALLNLSGLSYYVVKRVVFSGADGLSAFVGQMGLCALIVLVNFPVYDALFFRRDNGRLPYSVLFKALVLVSMLSLAPISRLLSSSAEVDIDVATTSGPSTGHSSSPELNRDNTVSIHEDNTVNKFDGDIIVLNLNCYRRRI</sequence>
<gene>
    <name evidence="12" type="ORF">STAS_22947</name>
</gene>
<comment type="subcellular location">
    <subcellularLocation>
        <location evidence="1">Endomembrane system</location>
        <topology evidence="1">Multi-pass membrane protein</topology>
    </subcellularLocation>
</comment>
<dbReference type="PANTHER" id="PTHR13301">
    <property type="entry name" value="X-BOX TRANSCRIPTION FACTOR-RELATED"/>
    <property type="match status" value="1"/>
</dbReference>
<accession>A0A5A7QMA2</accession>
<evidence type="ECO:0000256" key="6">
    <source>
        <dbReference type="ARBA" id="ARBA00023136"/>
    </source>
</evidence>
<keyword evidence="13" id="KW-1185">Reference proteome</keyword>
<evidence type="ECO:0000313" key="12">
    <source>
        <dbReference type="EMBL" id="GER45962.1"/>
    </source>
</evidence>
<dbReference type="InterPro" id="IPR029044">
    <property type="entry name" value="Nucleotide-diphossugar_trans"/>
</dbReference>
<evidence type="ECO:0000256" key="9">
    <source>
        <dbReference type="PIRSR" id="PIRSR605150-2"/>
    </source>
</evidence>
<keyword evidence="5 11" id="KW-1133">Transmembrane helix</keyword>
<organism evidence="12 13">
    <name type="scientific">Striga asiatica</name>
    <name type="common">Asiatic witchweed</name>
    <name type="synonym">Buchnera asiatica</name>
    <dbReference type="NCBI Taxonomy" id="4170"/>
    <lineage>
        <taxon>Eukaryota</taxon>
        <taxon>Viridiplantae</taxon>
        <taxon>Streptophyta</taxon>
        <taxon>Embryophyta</taxon>
        <taxon>Tracheophyta</taxon>
        <taxon>Spermatophyta</taxon>
        <taxon>Magnoliopsida</taxon>
        <taxon>eudicotyledons</taxon>
        <taxon>Gunneridae</taxon>
        <taxon>Pentapetalae</taxon>
        <taxon>asterids</taxon>
        <taxon>lamiids</taxon>
        <taxon>Lamiales</taxon>
        <taxon>Orobanchaceae</taxon>
        <taxon>Buchnereae</taxon>
        <taxon>Striga</taxon>
    </lineage>
</organism>
<dbReference type="Pfam" id="PF03552">
    <property type="entry name" value="Cellulose_synt"/>
    <property type="match status" value="2"/>
</dbReference>
<proteinExistence type="predicted"/>
<evidence type="ECO:0000256" key="7">
    <source>
        <dbReference type="ARBA" id="ARBA00023316"/>
    </source>
</evidence>
<dbReference type="SUPFAM" id="SSF53448">
    <property type="entry name" value="Nucleotide-diphospho-sugar transferases"/>
    <property type="match status" value="1"/>
</dbReference>
<dbReference type="GO" id="GO:0030244">
    <property type="term" value="P:cellulose biosynthetic process"/>
    <property type="evidence" value="ECO:0007669"/>
    <property type="project" value="InterPro"/>
</dbReference>